<keyword evidence="3" id="KW-1185">Reference proteome</keyword>
<keyword evidence="2" id="KW-0808">Transferase</keyword>
<reference evidence="2 3" key="1">
    <citation type="submission" date="2024-03" db="EMBL/GenBank/DDBJ databases">
        <title>Reference genomes for the five species model microbial community.</title>
        <authorList>
            <person name="Padfield D."/>
        </authorList>
    </citation>
    <scope>NUCLEOTIDE SEQUENCE [LARGE SCALE GENOMIC DNA]</scope>
    <source>
        <strain evidence="2 3">AB1</strain>
    </source>
</reference>
<feature type="compositionally biased region" description="Polar residues" evidence="1">
    <location>
        <begin position="243"/>
        <end position="256"/>
    </location>
</feature>
<evidence type="ECO:0000256" key="1">
    <source>
        <dbReference type="SAM" id="MobiDB-lite"/>
    </source>
</evidence>
<dbReference type="EMBL" id="CP148753">
    <property type="protein sequence ID" value="WXR71794.1"/>
    <property type="molecule type" value="Genomic_DNA"/>
</dbReference>
<protein>
    <submittedName>
        <fullName evidence="2">Nucleotidyl transferase AbiEii/AbiGii toxin family protein</fullName>
    </submittedName>
</protein>
<dbReference type="RefSeq" id="WP_338878688.1">
    <property type="nucleotide sequence ID" value="NZ_CP148753.1"/>
</dbReference>
<dbReference type="Proteomes" id="UP001456224">
    <property type="component" value="Chromosome"/>
</dbReference>
<dbReference type="Pfam" id="PF08843">
    <property type="entry name" value="AbiEii"/>
    <property type="match status" value="1"/>
</dbReference>
<dbReference type="InterPro" id="IPR014942">
    <property type="entry name" value="AbiEii"/>
</dbReference>
<sequence length="381" mass="42814">MRTITDEQKQALEDLSAEGLLRGLPIQTAEKDIHITELLRGLSTLEVHHEHFRPTSRRDEPRLKRDTDIHLVFVGGTCLSKAYGLINRMSEDIDIKVVMHPPAAALKKGGSDRARLKALHAAVARLLEELGFPLVEQAENPHIRNSHRYYLVDAGYRTAFDVMSSLRPVLKLELIQRQPLLPFERRQFGYLYEALADRPLSTPVEFNCISIAETLAEKVLSLLRRCADNWDGHQARRGKGKNEQNTNEGEQGRNSSIDPTLVRHIYDVARIAETAPESIASARAIFAPLVERDREEFEGQNPEFDEDPAGVLKRTLGAARANTWLRQQYEKVLMPLVYDNNPPSFSDSFAAFEKVAVDLIATCESPEHPSPAASSRGLPSR</sequence>
<evidence type="ECO:0000313" key="3">
    <source>
        <dbReference type="Proteomes" id="UP001456224"/>
    </source>
</evidence>
<dbReference type="Gene3D" id="3.10.450.620">
    <property type="entry name" value="JHP933, nucleotidyltransferase-like core domain"/>
    <property type="match status" value="1"/>
</dbReference>
<gene>
    <name evidence="2" type="ORF">WHX56_19310</name>
</gene>
<proteinExistence type="predicted"/>
<feature type="region of interest" description="Disordered" evidence="1">
    <location>
        <begin position="233"/>
        <end position="256"/>
    </location>
</feature>
<organism evidence="2 3">
    <name type="scientific">Achromobacter veterisilvae</name>
    <dbReference type="NCBI Taxonomy" id="2069367"/>
    <lineage>
        <taxon>Bacteria</taxon>
        <taxon>Pseudomonadati</taxon>
        <taxon>Pseudomonadota</taxon>
        <taxon>Betaproteobacteria</taxon>
        <taxon>Burkholderiales</taxon>
        <taxon>Alcaligenaceae</taxon>
        <taxon>Achromobacter</taxon>
    </lineage>
</organism>
<name>A0ABZ2RZB6_9BURK</name>
<evidence type="ECO:0000313" key="2">
    <source>
        <dbReference type="EMBL" id="WXR71794.1"/>
    </source>
</evidence>
<accession>A0ABZ2RZB6</accession>
<dbReference type="GO" id="GO:0016740">
    <property type="term" value="F:transferase activity"/>
    <property type="evidence" value="ECO:0007669"/>
    <property type="project" value="UniProtKB-KW"/>
</dbReference>